<dbReference type="WBParaSite" id="ACRNAN_scaffold3806.g17018.t1">
    <property type="protein sequence ID" value="ACRNAN_scaffold3806.g17018.t1"/>
    <property type="gene ID" value="ACRNAN_scaffold3806.g17018"/>
</dbReference>
<evidence type="ECO:0000256" key="4">
    <source>
        <dbReference type="ARBA" id="ARBA00023163"/>
    </source>
</evidence>
<reference evidence="9" key="1">
    <citation type="submission" date="2022-11" db="UniProtKB">
        <authorList>
            <consortium name="WormBaseParasite"/>
        </authorList>
    </citation>
    <scope>IDENTIFICATION</scope>
</reference>
<protein>
    <recommendedName>
        <fullName evidence="6">Enhancer of polycomb-like protein</fullName>
    </recommendedName>
</protein>
<feature type="domain" description="Enhancer of polycomb-like N-terminal" evidence="7">
    <location>
        <begin position="43"/>
        <end position="149"/>
    </location>
</feature>
<dbReference type="InterPro" id="IPR024943">
    <property type="entry name" value="Enhancer_polycomb"/>
</dbReference>
<comment type="subcellular location">
    <subcellularLocation>
        <location evidence="1 6">Nucleus</location>
    </subcellularLocation>
</comment>
<dbReference type="GO" id="GO:0035267">
    <property type="term" value="C:NuA4 histone acetyltransferase complex"/>
    <property type="evidence" value="ECO:0007669"/>
    <property type="project" value="InterPro"/>
</dbReference>
<evidence type="ECO:0000259" key="7">
    <source>
        <dbReference type="Pfam" id="PF10513"/>
    </source>
</evidence>
<keyword evidence="5 6" id="KW-0539">Nucleus</keyword>
<dbReference type="PANTHER" id="PTHR14898">
    <property type="entry name" value="ENHANCER OF POLYCOMB"/>
    <property type="match status" value="1"/>
</dbReference>
<dbReference type="Pfam" id="PF10513">
    <property type="entry name" value="EPL1"/>
    <property type="match status" value="1"/>
</dbReference>
<dbReference type="InterPro" id="IPR019542">
    <property type="entry name" value="Enhancer_polycomb-like_N"/>
</dbReference>
<dbReference type="Proteomes" id="UP000887540">
    <property type="component" value="Unplaced"/>
</dbReference>
<organism evidence="8 9">
    <name type="scientific">Acrobeloides nanus</name>
    <dbReference type="NCBI Taxonomy" id="290746"/>
    <lineage>
        <taxon>Eukaryota</taxon>
        <taxon>Metazoa</taxon>
        <taxon>Ecdysozoa</taxon>
        <taxon>Nematoda</taxon>
        <taxon>Chromadorea</taxon>
        <taxon>Rhabditida</taxon>
        <taxon>Tylenchina</taxon>
        <taxon>Cephalobomorpha</taxon>
        <taxon>Cephaloboidea</taxon>
        <taxon>Cephalobidae</taxon>
        <taxon>Acrobeloides</taxon>
    </lineage>
</organism>
<dbReference type="AlphaFoldDB" id="A0A914DUZ0"/>
<evidence type="ECO:0000256" key="3">
    <source>
        <dbReference type="ARBA" id="ARBA00023015"/>
    </source>
</evidence>
<keyword evidence="4 6" id="KW-0804">Transcription</keyword>
<keyword evidence="3 6" id="KW-0805">Transcription regulation</keyword>
<name>A0A914DUZ0_9BILA</name>
<evidence type="ECO:0000313" key="9">
    <source>
        <dbReference type="WBParaSite" id="ACRNAN_scaffold3806.g17018.t1"/>
    </source>
</evidence>
<evidence type="ECO:0000313" key="8">
    <source>
        <dbReference type="Proteomes" id="UP000887540"/>
    </source>
</evidence>
<dbReference type="GO" id="GO:0006357">
    <property type="term" value="P:regulation of transcription by RNA polymerase II"/>
    <property type="evidence" value="ECO:0007669"/>
    <property type="project" value="InterPro"/>
</dbReference>
<comment type="similarity">
    <text evidence="2 6">Belongs to the enhancer of polycomb family.</text>
</comment>
<evidence type="ECO:0000256" key="1">
    <source>
        <dbReference type="ARBA" id="ARBA00004123"/>
    </source>
</evidence>
<accession>A0A914DUZ0</accession>
<dbReference type="GO" id="GO:0005634">
    <property type="term" value="C:nucleus"/>
    <property type="evidence" value="ECO:0007669"/>
    <property type="project" value="UniProtKB-SubCell"/>
</dbReference>
<evidence type="ECO:0000256" key="5">
    <source>
        <dbReference type="ARBA" id="ARBA00023242"/>
    </source>
</evidence>
<proteinExistence type="inferred from homology"/>
<evidence type="ECO:0000256" key="6">
    <source>
        <dbReference type="RuleBase" id="RU361124"/>
    </source>
</evidence>
<evidence type="ECO:0000256" key="2">
    <source>
        <dbReference type="ARBA" id="ARBA00008035"/>
    </source>
</evidence>
<keyword evidence="8" id="KW-1185">Reference proteome</keyword>
<sequence>MASSPNKVVFRPRAVDPTRKMPIRIFRTKVQSPGKIAASILPPSGMEKGEEKESHFQQAVFAQKASTAGVHVGNHAIPIPKVSPIDTEIYNNLYPETSKRDKKYVVFKGTVAFFLNDGVYDADSEDEEWLKTHDNISVDEFEKIMERLEVASRSDIVQPMEARALLQRFDEQTVDDVYDYWLQKRKNAVRIRRCTSLIPQVLTEVKRDEKAVVNPYICFRRRFDKVQTRKKQKLEAEAYEKMLKLNNTVQKSTTLVEMVKKREKTKLALIALDESIFTKRYEILDSKNKVFDEISQHHRPKFQVPVVPAKKGRPVENGKITSQLLRPPSPSRKKRINNVTKVSPAINAFSDSSVVSDAWLKKNAEVWNRIGPAAAVPTTSAEEQLEAEKIAQFAVNSSVDGRYQFKRKRGCQYSAPITSDPSYTTSSEEGVLPIKFTIIPKKKDSEEIFDGLDEHIYGPGFIPIHRRTSSQTIGQSQTQPYGVLQYLRAARGRIGRGGRLIFDLIVDKPQDNNNSSPNCIPE</sequence>